<keyword evidence="3" id="KW-1185">Reference proteome</keyword>
<dbReference type="Proteomes" id="UP000029120">
    <property type="component" value="Chromosome 3"/>
</dbReference>
<gene>
    <name evidence="2" type="ordered locus">AALP_Aa3g213300</name>
</gene>
<feature type="region of interest" description="Disordered" evidence="1">
    <location>
        <begin position="39"/>
        <end position="81"/>
    </location>
</feature>
<reference evidence="3" key="1">
    <citation type="journal article" date="2015" name="Nat. Plants">
        <title>Genome expansion of Arabis alpina linked with retrotransposition and reduced symmetric DNA methylation.</title>
        <authorList>
            <person name="Willing E.M."/>
            <person name="Rawat V."/>
            <person name="Mandakova T."/>
            <person name="Maumus F."/>
            <person name="James G.V."/>
            <person name="Nordstroem K.J."/>
            <person name="Becker C."/>
            <person name="Warthmann N."/>
            <person name="Chica C."/>
            <person name="Szarzynska B."/>
            <person name="Zytnicki M."/>
            <person name="Albani M.C."/>
            <person name="Kiefer C."/>
            <person name="Bergonzi S."/>
            <person name="Castaings L."/>
            <person name="Mateos J.L."/>
            <person name="Berns M.C."/>
            <person name="Bujdoso N."/>
            <person name="Piofczyk T."/>
            <person name="de Lorenzo L."/>
            <person name="Barrero-Sicilia C."/>
            <person name="Mateos I."/>
            <person name="Piednoel M."/>
            <person name="Hagmann J."/>
            <person name="Chen-Min-Tao R."/>
            <person name="Iglesias-Fernandez R."/>
            <person name="Schuster S.C."/>
            <person name="Alonso-Blanco C."/>
            <person name="Roudier F."/>
            <person name="Carbonero P."/>
            <person name="Paz-Ares J."/>
            <person name="Davis S.J."/>
            <person name="Pecinka A."/>
            <person name="Quesneville H."/>
            <person name="Colot V."/>
            <person name="Lysak M.A."/>
            <person name="Weigel D."/>
            <person name="Coupland G."/>
            <person name="Schneeberger K."/>
        </authorList>
    </citation>
    <scope>NUCLEOTIDE SEQUENCE [LARGE SCALE GENOMIC DNA]</scope>
    <source>
        <strain evidence="3">cv. Pajares</strain>
    </source>
</reference>
<accession>A0A087HAQ5</accession>
<dbReference type="AlphaFoldDB" id="A0A087HAQ5"/>
<dbReference type="PANTHER" id="PTHR33237:SF30">
    <property type="entry name" value="GENOME ASSEMBLY, CHROMOSOME: A01"/>
    <property type="match status" value="1"/>
</dbReference>
<dbReference type="Gramene" id="KFK39207">
    <property type="protein sequence ID" value="KFK39207"/>
    <property type="gene ID" value="AALP_AA3G213300"/>
</dbReference>
<dbReference type="OMA" id="HYEIDEY"/>
<dbReference type="OrthoDB" id="755532at2759"/>
<protein>
    <submittedName>
        <fullName evidence="2">Uncharacterized protein</fullName>
    </submittedName>
</protein>
<feature type="region of interest" description="Disordered" evidence="1">
    <location>
        <begin position="172"/>
        <end position="202"/>
    </location>
</feature>
<dbReference type="PANTHER" id="PTHR33237">
    <property type="entry name" value="F2P16.13 PROTEIN-RELATED"/>
    <property type="match status" value="1"/>
</dbReference>
<evidence type="ECO:0000256" key="1">
    <source>
        <dbReference type="SAM" id="MobiDB-lite"/>
    </source>
</evidence>
<dbReference type="EMBL" id="CM002871">
    <property type="protein sequence ID" value="KFK39207.1"/>
    <property type="molecule type" value="Genomic_DNA"/>
</dbReference>
<evidence type="ECO:0000313" key="2">
    <source>
        <dbReference type="EMBL" id="KFK39207.1"/>
    </source>
</evidence>
<dbReference type="eggNOG" id="ENOG502S3R7">
    <property type="taxonomic scope" value="Eukaryota"/>
</dbReference>
<proteinExistence type="predicted"/>
<organism evidence="2 3">
    <name type="scientific">Arabis alpina</name>
    <name type="common">Alpine rock-cress</name>
    <dbReference type="NCBI Taxonomy" id="50452"/>
    <lineage>
        <taxon>Eukaryota</taxon>
        <taxon>Viridiplantae</taxon>
        <taxon>Streptophyta</taxon>
        <taxon>Embryophyta</taxon>
        <taxon>Tracheophyta</taxon>
        <taxon>Spermatophyta</taxon>
        <taxon>Magnoliopsida</taxon>
        <taxon>eudicotyledons</taxon>
        <taxon>Gunneridae</taxon>
        <taxon>Pentapetalae</taxon>
        <taxon>rosids</taxon>
        <taxon>malvids</taxon>
        <taxon>Brassicales</taxon>
        <taxon>Brassicaceae</taxon>
        <taxon>Arabideae</taxon>
        <taxon>Arabis</taxon>
    </lineage>
</organism>
<evidence type="ECO:0000313" key="3">
    <source>
        <dbReference type="Proteomes" id="UP000029120"/>
    </source>
</evidence>
<name>A0A087HAQ5_ARAAL</name>
<sequence>MERSTPENISSAHKRLSVSFIVSLMVLCARHARQVSKKLKLKPTRKQTHLEDYLESPKSIGKGRESGGGGGGRFGWSPARSFSPMRTRPKELLTTLSNKAMTMVGRKNKAYEGGEGRPVAKKKTAVEMLMEEEEEEEYGVWQREILMGGKCAPLDHSGVIYYDCSGQQLKEVPPRSPRASLVPDRPTRSYVGSLLNPTGKEI</sequence>